<accession>A0A6C2C525</accession>
<organism evidence="15 16">
    <name type="scientific">Weissella muntiaci</name>
    <dbReference type="NCBI Taxonomy" id="2508881"/>
    <lineage>
        <taxon>Bacteria</taxon>
        <taxon>Bacillati</taxon>
        <taxon>Bacillota</taxon>
        <taxon>Bacilli</taxon>
        <taxon>Lactobacillales</taxon>
        <taxon>Lactobacillaceae</taxon>
        <taxon>Weissella</taxon>
    </lineage>
</organism>
<dbReference type="HAMAP" id="MF_01916">
    <property type="entry name" value="Cardiolipin_synth_Cls"/>
    <property type="match status" value="1"/>
</dbReference>
<evidence type="ECO:0000256" key="11">
    <source>
        <dbReference type="ARBA" id="ARBA00023264"/>
    </source>
</evidence>
<dbReference type="GO" id="GO:0032049">
    <property type="term" value="P:cardiolipin biosynthetic process"/>
    <property type="evidence" value="ECO:0007669"/>
    <property type="project" value="UniProtKB-UniRule"/>
</dbReference>
<keyword evidence="3 12" id="KW-0444">Lipid biosynthesis</keyword>
<dbReference type="InterPro" id="IPR022924">
    <property type="entry name" value="Cardiolipin_synthase"/>
</dbReference>
<keyword evidence="9 12" id="KW-0472">Membrane</keyword>
<keyword evidence="5 12" id="KW-0812">Transmembrane</keyword>
<dbReference type="PANTHER" id="PTHR21248">
    <property type="entry name" value="CARDIOLIPIN SYNTHASE"/>
    <property type="match status" value="1"/>
</dbReference>
<comment type="similarity">
    <text evidence="12">Belongs to the phospholipase D family. Cardiolipin synthase subfamily.</text>
</comment>
<comment type="caution">
    <text evidence="15">The sequence shown here is derived from an EMBL/GenBank/DDBJ whole genome shotgun (WGS) entry which is preliminary data.</text>
</comment>
<sequence length="483" mass="55400">MSLHLFWGFLIVLVVVNTIGAVVTVFRDKTREIATVWAWLLVLILFPVIGFAVYFFFGRKLTNRRIFDLKTQEAFGIEQIVSNQARQAEEYENGNELTDDIAPFVKLFLNNDEAIVTLHNEVEIFTDGHEKFARLFDDIRAAKHHINIEYYTIYDDKLGNELVDLLTIKAREGVQVRVVYDLSGSGGRNNKLYRRLRHAGGQVEAFLIPRWQLISLNVNNHDHRKLVIIDGNIGYIGGFNIGDQYLGNSKKFGYWRDTHLRVEGDAVLAMQSRFFMDWNATIRHEKLNFSSEFFPSATKNGASAMQIVSSGPDTEDNQIFEGYLRMISMARERIVIQSPYFIPNQSIIDALRVAVRSGIKVQIMIPDMPDHAFVYRATQHFAREMVEVGAEVYTYDNGFIHAKTMVIDGKIAAVGTANMDFRSFTLNFEVSSFMYDLKIAEQLEAIFAQDLEVSTLLTKEYFDNQSSWMKIKQNFSRLLAPIM</sequence>
<dbReference type="Pfam" id="PF13091">
    <property type="entry name" value="PLDc_2"/>
    <property type="match status" value="2"/>
</dbReference>
<dbReference type="InterPro" id="IPR030874">
    <property type="entry name" value="Cardiolipin_synth_Firmi"/>
</dbReference>
<reference evidence="15 16" key="1">
    <citation type="submission" date="2019-01" db="EMBL/GenBank/DDBJ databases">
        <title>Weissella sp. nov., a novel lactic acid bacterium isolated from animal feces.</title>
        <authorList>
            <person name="Wang L.-T."/>
        </authorList>
    </citation>
    <scope>NUCLEOTIDE SEQUENCE [LARGE SCALE GENOMIC DNA]</scope>
    <source>
        <strain evidence="15 16">8H-2</strain>
    </source>
</reference>
<comment type="catalytic activity">
    <reaction evidence="12">
        <text>2 a 1,2-diacyl-sn-glycero-3-phospho-(1'-sn-glycerol) = a cardiolipin + glycerol</text>
        <dbReference type="Rhea" id="RHEA:31451"/>
        <dbReference type="ChEBI" id="CHEBI:17754"/>
        <dbReference type="ChEBI" id="CHEBI:62237"/>
        <dbReference type="ChEBI" id="CHEBI:64716"/>
    </reaction>
</comment>
<evidence type="ECO:0000256" key="4">
    <source>
        <dbReference type="ARBA" id="ARBA00022679"/>
    </source>
</evidence>
<feature type="active site" evidence="12">
    <location>
        <position position="225"/>
    </location>
</feature>
<feature type="domain" description="PLD phosphodiesterase" evidence="14">
    <location>
        <begin position="218"/>
        <end position="245"/>
    </location>
</feature>
<dbReference type="SUPFAM" id="SSF56024">
    <property type="entry name" value="Phospholipase D/nuclease"/>
    <property type="match status" value="2"/>
</dbReference>
<keyword evidence="11 12" id="KW-1208">Phospholipid metabolism</keyword>
<feature type="active site" evidence="12">
    <location>
        <position position="401"/>
    </location>
</feature>
<keyword evidence="7 12" id="KW-1133">Transmembrane helix</keyword>
<evidence type="ECO:0000313" key="16">
    <source>
        <dbReference type="Proteomes" id="UP000371977"/>
    </source>
</evidence>
<keyword evidence="2 12" id="KW-1003">Cell membrane</keyword>
<evidence type="ECO:0000256" key="1">
    <source>
        <dbReference type="ARBA" id="ARBA00004651"/>
    </source>
</evidence>
<evidence type="ECO:0000256" key="2">
    <source>
        <dbReference type="ARBA" id="ARBA00022475"/>
    </source>
</evidence>
<evidence type="ECO:0000256" key="6">
    <source>
        <dbReference type="ARBA" id="ARBA00022737"/>
    </source>
</evidence>
<evidence type="ECO:0000256" key="13">
    <source>
        <dbReference type="NCBIfam" id="TIGR04265"/>
    </source>
</evidence>
<evidence type="ECO:0000256" key="12">
    <source>
        <dbReference type="HAMAP-Rule" id="MF_01916"/>
    </source>
</evidence>
<dbReference type="Gene3D" id="3.30.870.10">
    <property type="entry name" value="Endonuclease Chain A"/>
    <property type="match status" value="2"/>
</dbReference>
<keyword evidence="8 12" id="KW-0443">Lipid metabolism</keyword>
<feature type="active site" evidence="12">
    <location>
        <position position="403"/>
    </location>
</feature>
<gene>
    <name evidence="15" type="primary">cls</name>
    <name evidence="15" type="ORF">ESZ50_06640</name>
</gene>
<dbReference type="PANTHER" id="PTHR21248:SF22">
    <property type="entry name" value="PHOSPHOLIPASE D"/>
    <property type="match status" value="1"/>
</dbReference>
<dbReference type="Pfam" id="PF13396">
    <property type="entry name" value="PLDc_N"/>
    <property type="match status" value="1"/>
</dbReference>
<keyword evidence="10 12" id="KW-0594">Phospholipid biosynthesis</keyword>
<evidence type="ECO:0000256" key="8">
    <source>
        <dbReference type="ARBA" id="ARBA00023098"/>
    </source>
</evidence>
<feature type="transmembrane region" description="Helical" evidence="12">
    <location>
        <begin position="6"/>
        <end position="26"/>
    </location>
</feature>
<dbReference type="GO" id="GO:0005886">
    <property type="term" value="C:plasma membrane"/>
    <property type="evidence" value="ECO:0007669"/>
    <property type="project" value="UniProtKB-SubCell"/>
</dbReference>
<keyword evidence="6" id="KW-0677">Repeat</keyword>
<keyword evidence="4 12" id="KW-0808">Transferase</keyword>
<dbReference type="InterPro" id="IPR001736">
    <property type="entry name" value="PLipase_D/transphosphatidylase"/>
</dbReference>
<comment type="function">
    <text evidence="12">Catalyzes the reversible phosphatidyl group transfer from one phosphatidylglycerol molecule to another to form cardiolipin (CL) (diphosphatidylglycerol) and glycerol.</text>
</comment>
<feature type="transmembrane region" description="Helical" evidence="12">
    <location>
        <begin position="38"/>
        <end position="57"/>
    </location>
</feature>
<dbReference type="EMBL" id="SDGZ01000015">
    <property type="protein sequence ID" value="TYC48927.1"/>
    <property type="molecule type" value="Genomic_DNA"/>
</dbReference>
<feature type="active site" evidence="12">
    <location>
        <position position="223"/>
    </location>
</feature>
<dbReference type="SMART" id="SM00155">
    <property type="entry name" value="PLDc"/>
    <property type="match status" value="2"/>
</dbReference>
<evidence type="ECO:0000256" key="10">
    <source>
        <dbReference type="ARBA" id="ARBA00023209"/>
    </source>
</evidence>
<dbReference type="FunFam" id="3.30.870.10:FF:000014">
    <property type="entry name" value="Cardiolipin synthase"/>
    <property type="match status" value="1"/>
</dbReference>
<proteinExistence type="inferred from homology"/>
<dbReference type="AlphaFoldDB" id="A0A6C2C525"/>
<dbReference type="InterPro" id="IPR027379">
    <property type="entry name" value="CLS_N"/>
</dbReference>
<dbReference type="PROSITE" id="PS50035">
    <property type="entry name" value="PLD"/>
    <property type="match status" value="2"/>
</dbReference>
<evidence type="ECO:0000259" key="14">
    <source>
        <dbReference type="PROSITE" id="PS50035"/>
    </source>
</evidence>
<dbReference type="Proteomes" id="UP000371977">
    <property type="component" value="Unassembled WGS sequence"/>
</dbReference>
<feature type="active site" evidence="12">
    <location>
        <position position="408"/>
    </location>
</feature>
<dbReference type="InterPro" id="IPR025202">
    <property type="entry name" value="PLD-like_dom"/>
</dbReference>
<dbReference type="OrthoDB" id="9762009at2"/>
<evidence type="ECO:0000256" key="3">
    <source>
        <dbReference type="ARBA" id="ARBA00022516"/>
    </source>
</evidence>
<dbReference type="NCBIfam" id="TIGR04265">
    <property type="entry name" value="bac_cardiolipin"/>
    <property type="match status" value="1"/>
</dbReference>
<dbReference type="CDD" id="cd09110">
    <property type="entry name" value="PLDc_CLS_1"/>
    <property type="match status" value="1"/>
</dbReference>
<evidence type="ECO:0000256" key="7">
    <source>
        <dbReference type="ARBA" id="ARBA00022989"/>
    </source>
</evidence>
<keyword evidence="16" id="KW-1185">Reference proteome</keyword>
<dbReference type="GO" id="GO:0008808">
    <property type="term" value="F:cardiolipin synthase activity"/>
    <property type="evidence" value="ECO:0007669"/>
    <property type="project" value="UniProtKB-UniRule"/>
</dbReference>
<evidence type="ECO:0000256" key="5">
    <source>
        <dbReference type="ARBA" id="ARBA00022692"/>
    </source>
</evidence>
<dbReference type="EC" id="2.7.8.-" evidence="12 13"/>
<name>A0A6C2C525_9LACO</name>
<comment type="subcellular location">
    <subcellularLocation>
        <location evidence="1 12">Cell membrane</location>
        <topology evidence="1 12">Multi-pass membrane protein</topology>
    </subcellularLocation>
</comment>
<evidence type="ECO:0000313" key="15">
    <source>
        <dbReference type="EMBL" id="TYC48927.1"/>
    </source>
</evidence>
<feature type="active site" evidence="12">
    <location>
        <position position="230"/>
    </location>
</feature>
<evidence type="ECO:0000256" key="9">
    <source>
        <dbReference type="ARBA" id="ARBA00023136"/>
    </source>
</evidence>
<dbReference type="CDD" id="cd09112">
    <property type="entry name" value="PLDc_CLS_2"/>
    <property type="match status" value="1"/>
</dbReference>
<dbReference type="RefSeq" id="WP_148622789.1">
    <property type="nucleotide sequence ID" value="NZ_SDGZ01000015.1"/>
</dbReference>
<protein>
    <recommendedName>
        <fullName evidence="12 13">Cardiolipin synthase</fullName>
        <shortName evidence="12">CL synthase</shortName>
        <ecNumber evidence="12 13">2.7.8.-</ecNumber>
    </recommendedName>
</protein>
<feature type="domain" description="PLD phosphodiesterase" evidence="14">
    <location>
        <begin position="396"/>
        <end position="423"/>
    </location>
</feature>